<gene>
    <name evidence="2" type="ORF">OH76DRAFT_1411532</name>
</gene>
<sequence>MSDHGRQSFTDKATAAIKPDSEKSTTEHFGDKIKGKSDSAASTLQPQSEKSTSQQVGDAFSSNSNETKPSLAEKAKNAVGLGDKQA</sequence>
<dbReference type="Gene3D" id="6.10.280.100">
    <property type="match status" value="1"/>
</dbReference>
<dbReference type="PIRSF" id="PIRSF002590">
    <property type="entry name" value="HSP9/HSP12_fun"/>
    <property type="match status" value="1"/>
</dbReference>
<dbReference type="Proteomes" id="UP000256964">
    <property type="component" value="Unassembled WGS sequence"/>
</dbReference>
<organism evidence="2 3">
    <name type="scientific">Lentinus brumalis</name>
    <dbReference type="NCBI Taxonomy" id="2498619"/>
    <lineage>
        <taxon>Eukaryota</taxon>
        <taxon>Fungi</taxon>
        <taxon>Dikarya</taxon>
        <taxon>Basidiomycota</taxon>
        <taxon>Agaricomycotina</taxon>
        <taxon>Agaricomycetes</taxon>
        <taxon>Polyporales</taxon>
        <taxon>Polyporaceae</taxon>
        <taxon>Lentinus</taxon>
    </lineage>
</organism>
<dbReference type="EMBL" id="KZ857494">
    <property type="protein sequence ID" value="RDX42071.1"/>
    <property type="molecule type" value="Genomic_DNA"/>
</dbReference>
<dbReference type="AlphaFoldDB" id="A0A371CP62"/>
<keyword evidence="3" id="KW-1185">Reference proteome</keyword>
<feature type="compositionally biased region" description="Basic and acidic residues" evidence="1">
    <location>
        <begin position="19"/>
        <end position="37"/>
    </location>
</feature>
<evidence type="ECO:0000313" key="3">
    <source>
        <dbReference type="Proteomes" id="UP000256964"/>
    </source>
</evidence>
<evidence type="ECO:0000313" key="2">
    <source>
        <dbReference type="EMBL" id="RDX42071.1"/>
    </source>
</evidence>
<proteinExistence type="predicted"/>
<dbReference type="InterPro" id="IPR007250">
    <property type="entry name" value="HSP9_HSP12"/>
</dbReference>
<feature type="compositionally biased region" description="Polar residues" evidence="1">
    <location>
        <begin position="39"/>
        <end position="68"/>
    </location>
</feature>
<evidence type="ECO:0008006" key="4">
    <source>
        <dbReference type="Google" id="ProtNLM"/>
    </source>
</evidence>
<accession>A0A371CP62</accession>
<reference evidence="2 3" key="1">
    <citation type="journal article" date="2018" name="Biotechnol. Biofuels">
        <title>Integrative visual omics of the white-rot fungus Polyporus brumalis exposes the biotechnological potential of its oxidative enzymes for delignifying raw plant biomass.</title>
        <authorList>
            <person name="Miyauchi S."/>
            <person name="Rancon A."/>
            <person name="Drula E."/>
            <person name="Hage H."/>
            <person name="Chaduli D."/>
            <person name="Favel A."/>
            <person name="Grisel S."/>
            <person name="Henrissat B."/>
            <person name="Herpoel-Gimbert I."/>
            <person name="Ruiz-Duenas F.J."/>
            <person name="Chevret D."/>
            <person name="Hainaut M."/>
            <person name="Lin J."/>
            <person name="Wang M."/>
            <person name="Pangilinan J."/>
            <person name="Lipzen A."/>
            <person name="Lesage-Meessen L."/>
            <person name="Navarro D."/>
            <person name="Riley R."/>
            <person name="Grigoriev I.V."/>
            <person name="Zhou S."/>
            <person name="Raouche S."/>
            <person name="Rosso M.N."/>
        </authorList>
    </citation>
    <scope>NUCLEOTIDE SEQUENCE [LARGE SCALE GENOMIC DNA]</scope>
    <source>
        <strain evidence="2 3">BRFM 1820</strain>
    </source>
</reference>
<dbReference type="STRING" id="139420.A0A371CP62"/>
<evidence type="ECO:0000256" key="1">
    <source>
        <dbReference type="SAM" id="MobiDB-lite"/>
    </source>
</evidence>
<dbReference type="Pfam" id="PF04119">
    <property type="entry name" value="HSP9_HSP12"/>
    <property type="match status" value="1"/>
</dbReference>
<dbReference type="OrthoDB" id="2348401at2759"/>
<name>A0A371CP62_9APHY</name>
<feature type="region of interest" description="Disordered" evidence="1">
    <location>
        <begin position="1"/>
        <end position="86"/>
    </location>
</feature>
<protein>
    <recommendedName>
        <fullName evidence="4">Heat shock protein 9/12</fullName>
    </recommendedName>
</protein>